<evidence type="ECO:0000256" key="1">
    <source>
        <dbReference type="SAM" id="MobiDB-lite"/>
    </source>
</evidence>
<organism evidence="3 4">
    <name type="scientific">Argiope bruennichi</name>
    <name type="common">Wasp spider</name>
    <name type="synonym">Aranea bruennichi</name>
    <dbReference type="NCBI Taxonomy" id="94029"/>
    <lineage>
        <taxon>Eukaryota</taxon>
        <taxon>Metazoa</taxon>
        <taxon>Ecdysozoa</taxon>
        <taxon>Arthropoda</taxon>
        <taxon>Chelicerata</taxon>
        <taxon>Arachnida</taxon>
        <taxon>Araneae</taxon>
        <taxon>Araneomorphae</taxon>
        <taxon>Entelegynae</taxon>
        <taxon>Araneoidea</taxon>
        <taxon>Araneidae</taxon>
        <taxon>Argiope</taxon>
    </lineage>
</organism>
<accession>A0A8T0E568</accession>
<comment type="caution">
    <text evidence="3">The sequence shown here is derived from an EMBL/GenBank/DDBJ whole genome shotgun (WGS) entry which is preliminary data.</text>
</comment>
<reference evidence="3" key="2">
    <citation type="submission" date="2020-06" db="EMBL/GenBank/DDBJ databases">
        <authorList>
            <person name="Sheffer M."/>
        </authorList>
    </citation>
    <scope>NUCLEOTIDE SEQUENCE</scope>
</reference>
<proteinExistence type="predicted"/>
<protein>
    <recommendedName>
        <fullName evidence="2">DUF5641 domain-containing protein</fullName>
    </recommendedName>
</protein>
<dbReference type="AlphaFoldDB" id="A0A8T0E568"/>
<reference evidence="3" key="1">
    <citation type="journal article" date="2020" name="bioRxiv">
        <title>Chromosome-level reference genome of the European wasp spider Argiope bruennichi: a resource for studies on range expansion and evolutionary adaptation.</title>
        <authorList>
            <person name="Sheffer M.M."/>
            <person name="Hoppe A."/>
            <person name="Krehenwinkel H."/>
            <person name="Uhl G."/>
            <person name="Kuss A.W."/>
            <person name="Jensen L."/>
            <person name="Jensen C."/>
            <person name="Gillespie R.G."/>
            <person name="Hoff K.J."/>
            <person name="Prost S."/>
        </authorList>
    </citation>
    <scope>NUCLEOTIDE SEQUENCE</scope>
</reference>
<dbReference type="Pfam" id="PF18701">
    <property type="entry name" value="DUF5641"/>
    <property type="match status" value="1"/>
</dbReference>
<evidence type="ECO:0000313" key="4">
    <source>
        <dbReference type="Proteomes" id="UP000807504"/>
    </source>
</evidence>
<dbReference type="Proteomes" id="UP000807504">
    <property type="component" value="Unassembled WGS sequence"/>
</dbReference>
<keyword evidence="4" id="KW-1185">Reference proteome</keyword>
<feature type="domain" description="DUF5641" evidence="2">
    <location>
        <begin position="156"/>
        <end position="243"/>
    </location>
</feature>
<evidence type="ECO:0000313" key="3">
    <source>
        <dbReference type="EMBL" id="KAF8766396.1"/>
    </source>
</evidence>
<feature type="region of interest" description="Disordered" evidence="1">
    <location>
        <begin position="18"/>
        <end position="41"/>
    </location>
</feature>
<name>A0A8T0E568_ARGBR</name>
<dbReference type="EMBL" id="JABXBU010002230">
    <property type="protein sequence ID" value="KAF8766396.1"/>
    <property type="molecule type" value="Genomic_DNA"/>
</dbReference>
<gene>
    <name evidence="3" type="ORF">HNY73_019461</name>
</gene>
<evidence type="ECO:0000259" key="2">
    <source>
        <dbReference type="Pfam" id="PF18701"/>
    </source>
</evidence>
<sequence>MFHLTSPVDRQKVAALAKEQTGERKTNANCGFSSSRHPERRRKPFRASLREYVMEIKLEIDKENPDKEFVRSKLTILERVSDELRSYDIQILDSEYSSEDSEWESVEKCKEKLDLIKVKVEMFFSRQTASVSVASEISEFDAPDLDPLDRININKRLRHLQDVRELLRRRFRLEYVSLLVQRPSTMLISRQIKIGNIVLVECDNKRKVLCPLAKVTEIYPGKDGNIRVVRVKTASAELVRPRNTFICGIR</sequence>
<dbReference type="InterPro" id="IPR040676">
    <property type="entry name" value="DUF5641"/>
</dbReference>